<sequence length="504" mass="57251">MRTATFNQTIFQEYIGMNLYFDLNPIDVCQQDHSIREMNISCTDFMNSTWLDLYGNEIQRFLHFSKQWLLRTNESLLSLSKGISLEHTSNGTVRDQVQLLNFCTSCNHSHFEIFHLWLSKELPLLNILLKDNYCGQGIPHFGVSPSSLFIACSCPNGVVSNECGFYSQFLIPFTMGETFYSIEIAVAVMLLIVILFLNFIPYLKELSTSTVSNQKRLGLLMLFTEFKLHSNILLMGSVLSLITCACITISIKIRDNSSTGMRVADIFLNSAGNLLFVSTIPLMFSWVDTIYRSLKLRATTTLSITIVCNSICGVLLALSLGYAAVMFVLCMIDSKHDAYIVISHIPYVFTATIIAGAIVVTIIMTLLGFILFRMLKKSNPSVRLLDYRFTKFLIYIVIVLSPMSIQLSMNIIRVFNIKWSCRFYSVLEYHFIIWDFFFLYLGEMYLLFKAKSFATTSYGQLFMKTVSSLKQTIKQNSLPNSSVDSTPCSAISSNNKKDDHQPNN</sequence>
<feature type="compositionally biased region" description="Basic and acidic residues" evidence="1">
    <location>
        <begin position="495"/>
        <end position="504"/>
    </location>
</feature>
<feature type="transmembrane region" description="Helical" evidence="2">
    <location>
        <begin position="344"/>
        <end position="372"/>
    </location>
</feature>
<accession>A0AA88GZK5</accession>
<evidence type="ECO:0000256" key="2">
    <source>
        <dbReference type="SAM" id="Phobius"/>
    </source>
</evidence>
<evidence type="ECO:0000313" key="3">
    <source>
        <dbReference type="EMBL" id="KAG2388911.1"/>
    </source>
</evidence>
<evidence type="ECO:0000313" key="4">
    <source>
        <dbReference type="Proteomes" id="UP000816034"/>
    </source>
</evidence>
<evidence type="ECO:0000256" key="1">
    <source>
        <dbReference type="SAM" id="MobiDB-lite"/>
    </source>
</evidence>
<feature type="transmembrane region" description="Helical" evidence="2">
    <location>
        <begin position="232"/>
        <end position="251"/>
    </location>
</feature>
<reference evidence="3 4" key="1">
    <citation type="journal article" date="2018" name="BMC Genomics">
        <title>The genome of Naegleria lovaniensis, the basis for a comparative approach to unravel pathogenicity factors of the human pathogenic amoeba N. fowleri.</title>
        <authorList>
            <person name="Liechti N."/>
            <person name="Schurch N."/>
            <person name="Bruggmann R."/>
            <person name="Wittwer M."/>
        </authorList>
    </citation>
    <scope>NUCLEOTIDE SEQUENCE [LARGE SCALE GENOMIC DNA]</scope>
    <source>
        <strain evidence="3 4">ATCC 30569</strain>
    </source>
</reference>
<dbReference type="AlphaFoldDB" id="A0AA88GZK5"/>
<dbReference type="GeneID" id="68092812"/>
<feature type="transmembrane region" description="Helical" evidence="2">
    <location>
        <begin position="304"/>
        <end position="332"/>
    </location>
</feature>
<feature type="compositionally biased region" description="Polar residues" evidence="1">
    <location>
        <begin position="477"/>
        <end position="494"/>
    </location>
</feature>
<dbReference type="EMBL" id="PYSW02000009">
    <property type="protein sequence ID" value="KAG2388911.1"/>
    <property type="molecule type" value="Genomic_DNA"/>
</dbReference>
<feature type="transmembrane region" description="Helical" evidence="2">
    <location>
        <begin position="392"/>
        <end position="415"/>
    </location>
</feature>
<dbReference type="RefSeq" id="XP_044552903.1">
    <property type="nucleotide sequence ID" value="XM_044693035.1"/>
</dbReference>
<protein>
    <submittedName>
        <fullName evidence="3">Uncharacterized protein</fullName>
    </submittedName>
</protein>
<keyword evidence="2" id="KW-1133">Transmembrane helix</keyword>
<comment type="caution">
    <text evidence="3">The sequence shown here is derived from an EMBL/GenBank/DDBJ whole genome shotgun (WGS) entry which is preliminary data.</text>
</comment>
<feature type="transmembrane region" description="Helical" evidence="2">
    <location>
        <begin position="427"/>
        <end position="448"/>
    </location>
</feature>
<feature type="region of interest" description="Disordered" evidence="1">
    <location>
        <begin position="477"/>
        <end position="504"/>
    </location>
</feature>
<keyword evidence="2" id="KW-0472">Membrane</keyword>
<organism evidence="3 4">
    <name type="scientific">Naegleria lovaniensis</name>
    <name type="common">Amoeba</name>
    <dbReference type="NCBI Taxonomy" id="51637"/>
    <lineage>
        <taxon>Eukaryota</taxon>
        <taxon>Discoba</taxon>
        <taxon>Heterolobosea</taxon>
        <taxon>Tetramitia</taxon>
        <taxon>Eutetramitia</taxon>
        <taxon>Vahlkampfiidae</taxon>
        <taxon>Naegleria</taxon>
    </lineage>
</organism>
<dbReference type="Proteomes" id="UP000816034">
    <property type="component" value="Unassembled WGS sequence"/>
</dbReference>
<feature type="transmembrane region" description="Helical" evidence="2">
    <location>
        <begin position="179"/>
        <end position="200"/>
    </location>
</feature>
<gene>
    <name evidence="3" type="ORF">C9374_000350</name>
</gene>
<name>A0AA88GZK5_NAELO</name>
<feature type="transmembrane region" description="Helical" evidence="2">
    <location>
        <begin position="263"/>
        <end position="284"/>
    </location>
</feature>
<keyword evidence="2" id="KW-0812">Transmembrane</keyword>
<proteinExistence type="predicted"/>
<keyword evidence="4" id="KW-1185">Reference proteome</keyword>